<keyword evidence="1" id="KW-1133">Transmembrane helix</keyword>
<keyword evidence="1" id="KW-0812">Transmembrane</keyword>
<sequence length="47" mass="5102">MSDHNHTHASAHSDDPVERIVEKMPVVLPVVGGVMMFLLAFIAISMA</sequence>
<evidence type="ECO:0000256" key="1">
    <source>
        <dbReference type="SAM" id="Phobius"/>
    </source>
</evidence>
<name>A0ABP8L847_9BURK</name>
<protein>
    <submittedName>
        <fullName evidence="2">Uncharacterized protein</fullName>
    </submittedName>
</protein>
<accession>A0ABP8L847</accession>
<dbReference type="EMBL" id="BAABEX010000013">
    <property type="protein sequence ID" value="GAA4424680.1"/>
    <property type="molecule type" value="Genomic_DNA"/>
</dbReference>
<dbReference type="Proteomes" id="UP001501788">
    <property type="component" value="Unassembled WGS sequence"/>
</dbReference>
<feature type="transmembrane region" description="Helical" evidence="1">
    <location>
        <begin position="26"/>
        <end position="44"/>
    </location>
</feature>
<evidence type="ECO:0000313" key="3">
    <source>
        <dbReference type="Proteomes" id="UP001501788"/>
    </source>
</evidence>
<comment type="caution">
    <text evidence="2">The sequence shown here is derived from an EMBL/GenBank/DDBJ whole genome shotgun (WGS) entry which is preliminary data.</text>
</comment>
<keyword evidence="1" id="KW-0472">Membrane</keyword>
<keyword evidence="3" id="KW-1185">Reference proteome</keyword>
<reference evidence="3" key="1">
    <citation type="journal article" date="2019" name="Int. J. Syst. Evol. Microbiol.">
        <title>The Global Catalogue of Microorganisms (GCM) 10K type strain sequencing project: providing services to taxonomists for standard genome sequencing and annotation.</title>
        <authorList>
            <consortium name="The Broad Institute Genomics Platform"/>
            <consortium name="The Broad Institute Genome Sequencing Center for Infectious Disease"/>
            <person name="Wu L."/>
            <person name="Ma J."/>
        </authorList>
    </citation>
    <scope>NUCLEOTIDE SEQUENCE [LARGE SCALE GENOMIC DNA]</scope>
    <source>
        <strain evidence="3">JCM 31890</strain>
    </source>
</reference>
<evidence type="ECO:0000313" key="2">
    <source>
        <dbReference type="EMBL" id="GAA4424680.1"/>
    </source>
</evidence>
<dbReference type="RefSeq" id="WP_345063766.1">
    <property type="nucleotide sequence ID" value="NZ_BAABEX010000013.1"/>
</dbReference>
<gene>
    <name evidence="2" type="ORF">GCM10023090_18520</name>
</gene>
<organism evidence="2 3">
    <name type="scientific">Acidovorax lacteus</name>
    <dbReference type="NCBI Taxonomy" id="1924988"/>
    <lineage>
        <taxon>Bacteria</taxon>
        <taxon>Pseudomonadati</taxon>
        <taxon>Pseudomonadota</taxon>
        <taxon>Betaproteobacteria</taxon>
        <taxon>Burkholderiales</taxon>
        <taxon>Comamonadaceae</taxon>
        <taxon>Acidovorax</taxon>
    </lineage>
</organism>
<proteinExistence type="predicted"/>